<organism evidence="2 3">
    <name type="scientific">Brasilonema bromeliae SPC951</name>
    <dbReference type="NCBI Taxonomy" id="385972"/>
    <lineage>
        <taxon>Bacteria</taxon>
        <taxon>Bacillati</taxon>
        <taxon>Cyanobacteriota</taxon>
        <taxon>Cyanophyceae</taxon>
        <taxon>Nostocales</taxon>
        <taxon>Scytonemataceae</taxon>
        <taxon>Brasilonema</taxon>
        <taxon>Bromeliae group (in: Brasilonema)</taxon>
    </lineage>
</organism>
<comment type="caution">
    <text evidence="2">The sequence shown here is derived from an EMBL/GenBank/DDBJ whole genome shotgun (WGS) entry which is preliminary data.</text>
</comment>
<evidence type="ECO:0000313" key="2">
    <source>
        <dbReference type="EMBL" id="NMG18052.1"/>
    </source>
</evidence>
<gene>
    <name evidence="2" type="ORF">DP116_00800</name>
</gene>
<sequence>MVVFMIQLLRDHLRTLIWFAVGLICVLLLALGLPLTQLASTAQNPNHQSSAHAYTPKNPPGTPYWSAGVTRDSNHLPNF</sequence>
<proteinExistence type="predicted"/>
<name>A0ABX1P2E2_9CYAN</name>
<dbReference type="Proteomes" id="UP000718564">
    <property type="component" value="Unassembled WGS sequence"/>
</dbReference>
<evidence type="ECO:0000256" key="1">
    <source>
        <dbReference type="SAM" id="MobiDB-lite"/>
    </source>
</evidence>
<feature type="region of interest" description="Disordered" evidence="1">
    <location>
        <begin position="46"/>
        <end position="79"/>
    </location>
</feature>
<protein>
    <submittedName>
        <fullName evidence="2">Uncharacterized protein</fullName>
    </submittedName>
</protein>
<accession>A0ABX1P2E2</accession>
<reference evidence="2 3" key="1">
    <citation type="submission" date="2018-06" db="EMBL/GenBank/DDBJ databases">
        <title>Comparative genomics of Brasilonema spp. strains.</title>
        <authorList>
            <person name="Alvarenga D.O."/>
            <person name="Fiore M.F."/>
            <person name="Varani A.M."/>
        </authorList>
    </citation>
    <scope>NUCLEOTIDE SEQUENCE [LARGE SCALE GENOMIC DNA]</scope>
    <source>
        <strain evidence="2 3">SPC951</strain>
    </source>
</reference>
<evidence type="ECO:0000313" key="3">
    <source>
        <dbReference type="Proteomes" id="UP000718564"/>
    </source>
</evidence>
<keyword evidence="3" id="KW-1185">Reference proteome</keyword>
<dbReference type="EMBL" id="QMEB01000003">
    <property type="protein sequence ID" value="NMG18052.1"/>
    <property type="molecule type" value="Genomic_DNA"/>
</dbReference>